<dbReference type="OrthoDB" id="9798835at2"/>
<dbReference type="PANTHER" id="PTHR33154:SF33">
    <property type="entry name" value="TRANSCRIPTIONAL REPRESSOR SDPR"/>
    <property type="match status" value="1"/>
</dbReference>
<dbReference type="AlphaFoldDB" id="A0A3G6IX11"/>
<gene>
    <name evidence="5" type="primary">sdpR</name>
    <name evidence="5" type="ORF">CPPEL_10020</name>
</gene>
<evidence type="ECO:0000313" key="6">
    <source>
        <dbReference type="Proteomes" id="UP000271426"/>
    </source>
</evidence>
<dbReference type="GO" id="GO:0003677">
    <property type="term" value="F:DNA binding"/>
    <property type="evidence" value="ECO:0007669"/>
    <property type="project" value="UniProtKB-KW"/>
</dbReference>
<keyword evidence="6" id="KW-1185">Reference proteome</keyword>
<dbReference type="EMBL" id="CP033898">
    <property type="protein sequence ID" value="AZA10103.1"/>
    <property type="molecule type" value="Genomic_DNA"/>
</dbReference>
<keyword evidence="3" id="KW-0804">Transcription</keyword>
<dbReference type="PANTHER" id="PTHR33154">
    <property type="entry name" value="TRANSCRIPTIONAL REGULATOR, ARSR FAMILY"/>
    <property type="match status" value="1"/>
</dbReference>
<keyword evidence="2" id="KW-0238">DNA-binding</keyword>
<dbReference type="RefSeq" id="WP_123960967.1">
    <property type="nucleotide sequence ID" value="NZ_CP033898.1"/>
</dbReference>
<dbReference type="InterPro" id="IPR051081">
    <property type="entry name" value="HTH_MetalResp_TranReg"/>
</dbReference>
<evidence type="ECO:0000256" key="2">
    <source>
        <dbReference type="ARBA" id="ARBA00023125"/>
    </source>
</evidence>
<dbReference type="KEGG" id="cpso:CPPEL_10020"/>
<evidence type="ECO:0000259" key="4">
    <source>
        <dbReference type="PROSITE" id="PS50987"/>
    </source>
</evidence>
<feature type="domain" description="HTH arsR-type" evidence="4">
    <location>
        <begin position="1"/>
        <end position="88"/>
    </location>
</feature>
<proteinExistence type="predicted"/>
<name>A0A3G6IX11_9CORY</name>
<dbReference type="NCBIfam" id="NF033788">
    <property type="entry name" value="HTH_metalloreg"/>
    <property type="match status" value="1"/>
</dbReference>
<dbReference type="GO" id="GO:0003700">
    <property type="term" value="F:DNA-binding transcription factor activity"/>
    <property type="evidence" value="ECO:0007669"/>
    <property type="project" value="InterPro"/>
</dbReference>
<dbReference type="SMART" id="SM00418">
    <property type="entry name" value="HTH_ARSR"/>
    <property type="match status" value="1"/>
</dbReference>
<dbReference type="Gene3D" id="1.10.10.10">
    <property type="entry name" value="Winged helix-like DNA-binding domain superfamily/Winged helix DNA-binding domain"/>
    <property type="match status" value="1"/>
</dbReference>
<dbReference type="InterPro" id="IPR036388">
    <property type="entry name" value="WH-like_DNA-bd_sf"/>
</dbReference>
<dbReference type="InterPro" id="IPR036390">
    <property type="entry name" value="WH_DNA-bd_sf"/>
</dbReference>
<dbReference type="SUPFAM" id="SSF46785">
    <property type="entry name" value="Winged helix' DNA-binding domain"/>
    <property type="match status" value="1"/>
</dbReference>
<keyword evidence="1" id="KW-0805">Transcription regulation</keyword>
<evidence type="ECO:0000256" key="3">
    <source>
        <dbReference type="ARBA" id="ARBA00023163"/>
    </source>
</evidence>
<reference evidence="5 6" key="1">
    <citation type="submission" date="2018-11" db="EMBL/GenBank/DDBJ databases">
        <authorList>
            <person name="Kleinhagauer T."/>
            <person name="Glaeser S.P."/>
            <person name="Spergser J."/>
            <person name="Ruckert C."/>
            <person name="Kaempfer P."/>
            <person name="Busse H.-J."/>
        </authorList>
    </citation>
    <scope>NUCLEOTIDE SEQUENCE [LARGE SCALE GENOMIC DNA]</scope>
    <source>
        <strain evidence="5 6">812CH</strain>
    </source>
</reference>
<sequence length="88" mass="9987">MTLDRASQIFKALGDPTRLQLLQLVAEQESICGVDLAEHLAITAPTVTHHMQKLAEVNLVQRHRQGKWTRYQVNPGEYQRIAALIDQL</sequence>
<dbReference type="InterPro" id="IPR011991">
    <property type="entry name" value="ArsR-like_HTH"/>
</dbReference>
<protein>
    <submittedName>
        <fullName evidence="5">Transcriptional repressor SdpR</fullName>
    </submittedName>
</protein>
<dbReference type="CDD" id="cd00090">
    <property type="entry name" value="HTH_ARSR"/>
    <property type="match status" value="1"/>
</dbReference>
<accession>A0A3G6IX11</accession>
<dbReference type="Proteomes" id="UP000271426">
    <property type="component" value="Chromosome"/>
</dbReference>
<evidence type="ECO:0000313" key="5">
    <source>
        <dbReference type="EMBL" id="AZA10103.1"/>
    </source>
</evidence>
<organism evidence="5 6">
    <name type="scientific">Corynebacterium pseudopelargi</name>
    <dbReference type="NCBI Taxonomy" id="2080757"/>
    <lineage>
        <taxon>Bacteria</taxon>
        <taxon>Bacillati</taxon>
        <taxon>Actinomycetota</taxon>
        <taxon>Actinomycetes</taxon>
        <taxon>Mycobacteriales</taxon>
        <taxon>Corynebacteriaceae</taxon>
        <taxon>Corynebacterium</taxon>
    </lineage>
</organism>
<evidence type="ECO:0000256" key="1">
    <source>
        <dbReference type="ARBA" id="ARBA00023015"/>
    </source>
</evidence>
<dbReference type="PRINTS" id="PR00778">
    <property type="entry name" value="HTHARSR"/>
</dbReference>
<dbReference type="PROSITE" id="PS50987">
    <property type="entry name" value="HTH_ARSR_2"/>
    <property type="match status" value="1"/>
</dbReference>
<dbReference type="InterPro" id="IPR001845">
    <property type="entry name" value="HTH_ArsR_DNA-bd_dom"/>
</dbReference>
<dbReference type="Pfam" id="PF01022">
    <property type="entry name" value="HTH_5"/>
    <property type="match status" value="1"/>
</dbReference>